<evidence type="ECO:0000313" key="10">
    <source>
        <dbReference type="Proteomes" id="UP000635565"/>
    </source>
</evidence>
<dbReference type="InterPro" id="IPR018449">
    <property type="entry name" value="NIL_domain"/>
</dbReference>
<sequence length="335" mass="36670">MVAFARGNVMITITDLRKVYGQGEKAIVALDDVSLEVPRGEIFGVLGQSGAGKSTLIRCVNLLERPTTGRIFVNEQDITTLSGTALRKARQRIGMIFQHFNLLSSRTIADNVAFPLEVMGYSRAARRERVRELLALVGLEQRAHAYPAQLSGGQKQRVGIARALAGEPDVLLSDEATSALDPQTTHSILELLQDLNRRMGLTILLITHEMGVVKQICHQVAILEAGKTVEQGRVSDLAARPESRLAQSLFPRPQSYVAQPGARVVTISFAGHNADEPVLSNLIRRFDLNVNILGGNIEKFGDQRIGQLQAEFVGEQFDAALDYLKSLGLRVEVNV</sequence>
<dbReference type="PROSITE" id="PS50893">
    <property type="entry name" value="ABC_TRANSPORTER_2"/>
    <property type="match status" value="1"/>
</dbReference>
<dbReference type="PANTHER" id="PTHR43166:SF30">
    <property type="entry name" value="METHIONINE IMPORT ATP-BINDING PROTEIN METN"/>
    <property type="match status" value="1"/>
</dbReference>
<gene>
    <name evidence="9" type="primary">metN</name>
    <name evidence="9" type="ORF">KSZ_18010</name>
</gene>
<reference evidence="9 10" key="1">
    <citation type="journal article" date="2021" name="Int. J. Syst. Evol. Microbiol.">
        <title>Reticulibacter mediterranei gen. nov., sp. nov., within the new family Reticulibacteraceae fam. nov., and Ktedonospora formicarum gen. nov., sp. nov., Ktedonobacter robiniae sp. nov., Dictyobacter formicarum sp. nov. and Dictyobacter arantiisoli sp. nov., belonging to the class Ktedonobacteria.</title>
        <authorList>
            <person name="Yabe S."/>
            <person name="Zheng Y."/>
            <person name="Wang C.M."/>
            <person name="Sakai Y."/>
            <person name="Abe K."/>
            <person name="Yokota A."/>
            <person name="Donadio S."/>
            <person name="Cavaletti L."/>
            <person name="Monciardini P."/>
        </authorList>
    </citation>
    <scope>NUCLEOTIDE SEQUENCE [LARGE SCALE GENOMIC DNA]</scope>
    <source>
        <strain evidence="9 10">SOSP1-9</strain>
    </source>
</reference>
<keyword evidence="5" id="KW-1278">Translocase</keyword>
<evidence type="ECO:0000256" key="7">
    <source>
        <dbReference type="ARBA" id="ARBA00023136"/>
    </source>
</evidence>
<protein>
    <submittedName>
        <fullName evidence="9">Methionine import ATP-binding protein MetN</fullName>
    </submittedName>
</protein>
<dbReference type="Gene3D" id="3.30.70.260">
    <property type="match status" value="1"/>
</dbReference>
<keyword evidence="1" id="KW-0813">Transport</keyword>
<dbReference type="EMBL" id="BNJJ01000004">
    <property type="protein sequence ID" value="GHO83795.1"/>
    <property type="molecule type" value="Genomic_DNA"/>
</dbReference>
<evidence type="ECO:0000256" key="4">
    <source>
        <dbReference type="ARBA" id="ARBA00022840"/>
    </source>
</evidence>
<dbReference type="SUPFAM" id="SSF55021">
    <property type="entry name" value="ACT-like"/>
    <property type="match status" value="1"/>
</dbReference>
<dbReference type="SMART" id="SM00382">
    <property type="entry name" value="AAA"/>
    <property type="match status" value="1"/>
</dbReference>
<accession>A0ABQ3VCB9</accession>
<keyword evidence="6" id="KW-0029">Amino-acid transport</keyword>
<keyword evidence="10" id="KW-1185">Reference proteome</keyword>
<evidence type="ECO:0000256" key="1">
    <source>
        <dbReference type="ARBA" id="ARBA00022448"/>
    </source>
</evidence>
<dbReference type="InterPro" id="IPR027417">
    <property type="entry name" value="P-loop_NTPase"/>
</dbReference>
<keyword evidence="3" id="KW-0547">Nucleotide-binding</keyword>
<dbReference type="Pfam" id="PF00005">
    <property type="entry name" value="ABC_tran"/>
    <property type="match status" value="1"/>
</dbReference>
<dbReference type="SMART" id="SM00930">
    <property type="entry name" value="NIL"/>
    <property type="match status" value="1"/>
</dbReference>
<evidence type="ECO:0000256" key="2">
    <source>
        <dbReference type="ARBA" id="ARBA00022475"/>
    </source>
</evidence>
<dbReference type="SUPFAM" id="SSF52540">
    <property type="entry name" value="P-loop containing nucleoside triphosphate hydrolases"/>
    <property type="match status" value="1"/>
</dbReference>
<dbReference type="Gene3D" id="3.40.50.300">
    <property type="entry name" value="P-loop containing nucleotide triphosphate hydrolases"/>
    <property type="match status" value="1"/>
</dbReference>
<dbReference type="InterPro" id="IPR045865">
    <property type="entry name" value="ACT-like_dom_sf"/>
</dbReference>
<dbReference type="PANTHER" id="PTHR43166">
    <property type="entry name" value="AMINO ACID IMPORT ATP-BINDING PROTEIN"/>
    <property type="match status" value="1"/>
</dbReference>
<keyword evidence="7" id="KW-0472">Membrane</keyword>
<dbReference type="InterPro" id="IPR050086">
    <property type="entry name" value="MetN_ABC_transporter-like"/>
</dbReference>
<evidence type="ECO:0000256" key="5">
    <source>
        <dbReference type="ARBA" id="ARBA00022967"/>
    </source>
</evidence>
<organism evidence="9 10">
    <name type="scientific">Dictyobacter formicarum</name>
    <dbReference type="NCBI Taxonomy" id="2778368"/>
    <lineage>
        <taxon>Bacteria</taxon>
        <taxon>Bacillati</taxon>
        <taxon>Chloroflexota</taxon>
        <taxon>Ktedonobacteria</taxon>
        <taxon>Ktedonobacterales</taxon>
        <taxon>Dictyobacteraceae</taxon>
        <taxon>Dictyobacter</taxon>
    </lineage>
</organism>
<dbReference type="InterPro" id="IPR017871">
    <property type="entry name" value="ABC_transporter-like_CS"/>
</dbReference>
<keyword evidence="4 9" id="KW-0067">ATP-binding</keyword>
<dbReference type="PROSITE" id="PS00211">
    <property type="entry name" value="ABC_TRANSPORTER_1"/>
    <property type="match status" value="1"/>
</dbReference>
<dbReference type="Proteomes" id="UP000635565">
    <property type="component" value="Unassembled WGS sequence"/>
</dbReference>
<dbReference type="GO" id="GO:0005524">
    <property type="term" value="F:ATP binding"/>
    <property type="evidence" value="ECO:0007669"/>
    <property type="project" value="UniProtKB-KW"/>
</dbReference>
<keyword evidence="2" id="KW-1003">Cell membrane</keyword>
<dbReference type="Pfam" id="PF09383">
    <property type="entry name" value="NIL"/>
    <property type="match status" value="1"/>
</dbReference>
<dbReference type="InterPro" id="IPR041701">
    <property type="entry name" value="MetN_ABC"/>
</dbReference>
<evidence type="ECO:0000256" key="3">
    <source>
        <dbReference type="ARBA" id="ARBA00022741"/>
    </source>
</evidence>
<name>A0ABQ3VCB9_9CHLR</name>
<dbReference type="InterPro" id="IPR003593">
    <property type="entry name" value="AAA+_ATPase"/>
</dbReference>
<evidence type="ECO:0000259" key="8">
    <source>
        <dbReference type="PROSITE" id="PS50893"/>
    </source>
</evidence>
<evidence type="ECO:0000256" key="6">
    <source>
        <dbReference type="ARBA" id="ARBA00022970"/>
    </source>
</evidence>
<evidence type="ECO:0000313" key="9">
    <source>
        <dbReference type="EMBL" id="GHO83795.1"/>
    </source>
</evidence>
<proteinExistence type="predicted"/>
<feature type="domain" description="ABC transporter" evidence="8">
    <location>
        <begin position="11"/>
        <end position="250"/>
    </location>
</feature>
<comment type="caution">
    <text evidence="9">The sequence shown here is derived from an EMBL/GenBank/DDBJ whole genome shotgun (WGS) entry which is preliminary data.</text>
</comment>
<dbReference type="CDD" id="cd03258">
    <property type="entry name" value="ABC_MetN_methionine_transporter"/>
    <property type="match status" value="1"/>
</dbReference>
<dbReference type="InterPro" id="IPR003439">
    <property type="entry name" value="ABC_transporter-like_ATP-bd"/>
</dbReference>